<dbReference type="Gene3D" id="1.10.10.10">
    <property type="entry name" value="Winged helix-like DNA-binding domain superfamily/Winged helix DNA-binding domain"/>
    <property type="match status" value="1"/>
</dbReference>
<reference evidence="2 3" key="1">
    <citation type="submission" date="2023-10" db="EMBL/GenBank/DDBJ databases">
        <title>Bacteria for the degradation of biodegradable plastic PBAT(Polybutylene adipate terephthalate).</title>
        <authorList>
            <person name="Weon H.-Y."/>
            <person name="Yeon J."/>
        </authorList>
    </citation>
    <scope>NUCLEOTIDE SEQUENCE [LARGE SCALE GENOMIC DNA]</scope>
    <source>
        <strain evidence="2 3">SBD 7-3</strain>
    </source>
</reference>
<evidence type="ECO:0000313" key="3">
    <source>
        <dbReference type="Proteomes" id="UP001303946"/>
    </source>
</evidence>
<dbReference type="InterPro" id="IPR000835">
    <property type="entry name" value="HTH_MarR-typ"/>
</dbReference>
<sequence length="155" mass="16933">MTAKTPTAAPRGCTNFKLRQITRTVSRRYDAAIASTGLKMTQYSLLSHIAAMEPVRPSDLAAKMNLEVSTLSRNLQPLIAQGWVDLGPGPDARSRLVALTEPGRAKRAEVQRLWKQAQLQLNDTLGVERVAQLHQLIDECLAVLGADEEGESDGE</sequence>
<accession>A0ABZ0CQ04</accession>
<organism evidence="2 3">
    <name type="scientific">Piscinibacter gummiphilus</name>
    <dbReference type="NCBI Taxonomy" id="946333"/>
    <lineage>
        <taxon>Bacteria</taxon>
        <taxon>Pseudomonadati</taxon>
        <taxon>Pseudomonadota</taxon>
        <taxon>Betaproteobacteria</taxon>
        <taxon>Burkholderiales</taxon>
        <taxon>Sphaerotilaceae</taxon>
        <taxon>Piscinibacter</taxon>
    </lineage>
</organism>
<proteinExistence type="predicted"/>
<dbReference type="EMBL" id="CP136336">
    <property type="protein sequence ID" value="WOB07054.1"/>
    <property type="molecule type" value="Genomic_DNA"/>
</dbReference>
<dbReference type="InterPro" id="IPR039422">
    <property type="entry name" value="MarR/SlyA-like"/>
</dbReference>
<protein>
    <submittedName>
        <fullName evidence="2">MarR family winged helix-turn-helix transcriptional regulator</fullName>
    </submittedName>
</protein>
<keyword evidence="3" id="KW-1185">Reference proteome</keyword>
<dbReference type="RefSeq" id="WP_316699732.1">
    <property type="nucleotide sequence ID" value="NZ_CP136336.1"/>
</dbReference>
<feature type="domain" description="HTH marR-type" evidence="1">
    <location>
        <begin position="11"/>
        <end position="142"/>
    </location>
</feature>
<dbReference type="SUPFAM" id="SSF46785">
    <property type="entry name" value="Winged helix' DNA-binding domain"/>
    <property type="match status" value="1"/>
</dbReference>
<dbReference type="SMART" id="SM00347">
    <property type="entry name" value="HTH_MARR"/>
    <property type="match status" value="1"/>
</dbReference>
<evidence type="ECO:0000313" key="2">
    <source>
        <dbReference type="EMBL" id="WOB07054.1"/>
    </source>
</evidence>
<gene>
    <name evidence="2" type="ORF">RXV79_19295</name>
</gene>
<dbReference type="InterPro" id="IPR036390">
    <property type="entry name" value="WH_DNA-bd_sf"/>
</dbReference>
<dbReference type="PANTHER" id="PTHR33164:SF105">
    <property type="entry name" value="TRANSCRIPTIONAL REPRESSOR PROTEIN-RELATED"/>
    <property type="match status" value="1"/>
</dbReference>
<dbReference type="PROSITE" id="PS50995">
    <property type="entry name" value="HTH_MARR_2"/>
    <property type="match status" value="1"/>
</dbReference>
<dbReference type="InterPro" id="IPR036388">
    <property type="entry name" value="WH-like_DNA-bd_sf"/>
</dbReference>
<dbReference type="Pfam" id="PF12802">
    <property type="entry name" value="MarR_2"/>
    <property type="match status" value="1"/>
</dbReference>
<dbReference type="Proteomes" id="UP001303946">
    <property type="component" value="Chromosome"/>
</dbReference>
<dbReference type="PANTHER" id="PTHR33164">
    <property type="entry name" value="TRANSCRIPTIONAL REGULATOR, MARR FAMILY"/>
    <property type="match status" value="1"/>
</dbReference>
<name>A0ABZ0CQ04_9BURK</name>
<evidence type="ECO:0000259" key="1">
    <source>
        <dbReference type="PROSITE" id="PS50995"/>
    </source>
</evidence>